<evidence type="ECO:0000256" key="1">
    <source>
        <dbReference type="SAM" id="MobiDB-lite"/>
    </source>
</evidence>
<accession>A0ABR2XNH3</accession>
<gene>
    <name evidence="2" type="ORF">SCAR479_08019</name>
</gene>
<dbReference type="EMBL" id="JARVKM010000035">
    <property type="protein sequence ID" value="KAK9775343.1"/>
    <property type="molecule type" value="Genomic_DNA"/>
</dbReference>
<sequence length="341" mass="37433">MTSKFRQDSLDDADGDRFYSFPPSRNVSRHVSIEPGRMPESILSLRTALNANHLPAEDNRSSPIMAPQDDSSRIRWRLPFKHHREPPHRHFWAKPMLARFAKGRTSSRNHSDSTYDGDIVRALPEEPITIEQLVSPAAAAYPVSTKHCRSPSIGSSLRAVKSYSLEEVCFDDSLSFRRGLEDIMADIRTYLSDRRHDDCPFADSSISSAGQRQKHPEGKGTDHHQSEDHVGDGPAEGDPAENFLITAADLVEILDIVIHGLPQVDREHPSASCLSILLPTATKARPSTTSDSIILAASCLAEPATTIGSVKPSFTVIGDKSTQYGVTNATIISKQSVTEVS</sequence>
<protein>
    <submittedName>
        <fullName evidence="2">Aflatoxin regulatory protein domain-containing protein</fullName>
    </submittedName>
</protein>
<reference evidence="2 3" key="1">
    <citation type="submission" date="2024-02" db="EMBL/GenBank/DDBJ databases">
        <title>First draft genome assembly of two strains of Seiridium cardinale.</title>
        <authorList>
            <person name="Emiliani G."/>
            <person name="Scali E."/>
        </authorList>
    </citation>
    <scope>NUCLEOTIDE SEQUENCE [LARGE SCALE GENOMIC DNA]</scope>
    <source>
        <strain evidence="2 3">BM-138-000479</strain>
    </source>
</reference>
<name>A0ABR2XNH3_9PEZI</name>
<keyword evidence="3" id="KW-1185">Reference proteome</keyword>
<dbReference type="Proteomes" id="UP001465668">
    <property type="component" value="Unassembled WGS sequence"/>
</dbReference>
<comment type="caution">
    <text evidence="2">The sequence shown here is derived from an EMBL/GenBank/DDBJ whole genome shotgun (WGS) entry which is preliminary data.</text>
</comment>
<evidence type="ECO:0000313" key="3">
    <source>
        <dbReference type="Proteomes" id="UP001465668"/>
    </source>
</evidence>
<proteinExistence type="predicted"/>
<feature type="compositionally biased region" description="Basic and acidic residues" evidence="1">
    <location>
        <begin position="214"/>
        <end position="231"/>
    </location>
</feature>
<feature type="region of interest" description="Disordered" evidence="1">
    <location>
        <begin position="201"/>
        <end position="238"/>
    </location>
</feature>
<evidence type="ECO:0000313" key="2">
    <source>
        <dbReference type="EMBL" id="KAK9775343.1"/>
    </source>
</evidence>
<organism evidence="2 3">
    <name type="scientific">Seiridium cardinale</name>
    <dbReference type="NCBI Taxonomy" id="138064"/>
    <lineage>
        <taxon>Eukaryota</taxon>
        <taxon>Fungi</taxon>
        <taxon>Dikarya</taxon>
        <taxon>Ascomycota</taxon>
        <taxon>Pezizomycotina</taxon>
        <taxon>Sordariomycetes</taxon>
        <taxon>Xylariomycetidae</taxon>
        <taxon>Amphisphaeriales</taxon>
        <taxon>Sporocadaceae</taxon>
        <taxon>Seiridium</taxon>
    </lineage>
</organism>
<feature type="region of interest" description="Disordered" evidence="1">
    <location>
        <begin position="1"/>
        <end position="37"/>
    </location>
</feature>